<keyword evidence="3" id="KW-1185">Reference proteome</keyword>
<dbReference type="InterPro" id="IPR010730">
    <property type="entry name" value="HET"/>
</dbReference>
<sequence>MASRVKEFYSKPLSEARVKERTEDRQLLQRDQLPLQRAEQTDFSILTLLSPFQSHVRPYSLDEQRRLREYLYRDEPSVISVETTRSLRPTKLSTILDAESLSRTYFEALTRWDVVLQALRSDDPDGIQTSWDVAQRNTYKCLAEWWNNEAYDADSTMDVRRWIEQAARLRLPTCVVPRITRSQYNLVLLSLWVHQFGDERRRDNEDGLRLTATCEAASHRLANRAIRSIYPTKFAKLTRSVSQSRVFDTRNIKLPRTAAAHPCSWINWRQLKEEQLESPFFLWDVVESRTVRRQDLMNPQYTAISHTWGRWQTGTHFRTPAVPWPIPENSLFDVRALPDLLKGAKFPTRYVWMDLLCIPQALAPLELEERGRTEIANQAAIFKLSTLSGAWLNFVSSWTGLESAIIWLSLVYLECGGYSDEETSRHITDAMEGEQFPTGLVTLKDGIYFLEGWFTSLWTLQEICLCPDMILYDKDWRPLALDNFRIPFDHVPALSRILLTASFGDDPHWPNAVRELYYVLIETGIQDLPTMTPTTVLLYGNQRYCQGRRAEAIMSVIGARDWFNDDDPGGGESLMAGRYPFSFVNEVRQKLGAIFFAWADTDYEEVSATGTMLPFSESSFASRRALGTLLNPTDHPSVATWKLQTNGQMLLSQVGIVASTTRRRVEKQMFISAQVPFGSPSAAGGYGEQEIHHYLRTALPTKERHAIALLRIGNHRLFGLLLEFESPGCFRKFGTFVCNIDDSVHEEIRSGEPYEFPASEQVDWVVV</sequence>
<dbReference type="GeneID" id="54585329"/>
<dbReference type="Proteomes" id="UP000800094">
    <property type="component" value="Unassembled WGS sequence"/>
</dbReference>
<accession>A0A6A6IKM4</accession>
<dbReference type="OrthoDB" id="3790621at2759"/>
<evidence type="ECO:0000313" key="2">
    <source>
        <dbReference type="EMBL" id="KAF2250759.1"/>
    </source>
</evidence>
<dbReference type="EMBL" id="ML987193">
    <property type="protein sequence ID" value="KAF2250759.1"/>
    <property type="molecule type" value="Genomic_DNA"/>
</dbReference>
<dbReference type="RefSeq" id="XP_033685763.1">
    <property type="nucleotide sequence ID" value="XM_033831999.1"/>
</dbReference>
<reference evidence="2" key="1">
    <citation type="journal article" date="2020" name="Stud. Mycol.">
        <title>101 Dothideomycetes genomes: a test case for predicting lifestyles and emergence of pathogens.</title>
        <authorList>
            <person name="Haridas S."/>
            <person name="Albert R."/>
            <person name="Binder M."/>
            <person name="Bloem J."/>
            <person name="Labutti K."/>
            <person name="Salamov A."/>
            <person name="Andreopoulos B."/>
            <person name="Baker S."/>
            <person name="Barry K."/>
            <person name="Bills G."/>
            <person name="Bluhm B."/>
            <person name="Cannon C."/>
            <person name="Castanera R."/>
            <person name="Culley D."/>
            <person name="Daum C."/>
            <person name="Ezra D."/>
            <person name="Gonzalez J."/>
            <person name="Henrissat B."/>
            <person name="Kuo A."/>
            <person name="Liang C."/>
            <person name="Lipzen A."/>
            <person name="Lutzoni F."/>
            <person name="Magnuson J."/>
            <person name="Mondo S."/>
            <person name="Nolan M."/>
            <person name="Ohm R."/>
            <person name="Pangilinan J."/>
            <person name="Park H.-J."/>
            <person name="Ramirez L."/>
            <person name="Alfaro M."/>
            <person name="Sun H."/>
            <person name="Tritt A."/>
            <person name="Yoshinaga Y."/>
            <person name="Zwiers L.-H."/>
            <person name="Turgeon B."/>
            <person name="Goodwin S."/>
            <person name="Spatafora J."/>
            <person name="Crous P."/>
            <person name="Grigoriev I."/>
        </authorList>
    </citation>
    <scope>NUCLEOTIDE SEQUENCE</scope>
    <source>
        <strain evidence="2">CBS 122368</strain>
    </source>
</reference>
<dbReference type="AlphaFoldDB" id="A0A6A6IKM4"/>
<evidence type="ECO:0000313" key="3">
    <source>
        <dbReference type="Proteomes" id="UP000800094"/>
    </source>
</evidence>
<gene>
    <name evidence="2" type="ORF">BU26DRAFT_549449</name>
</gene>
<name>A0A6A6IKM4_9PLEO</name>
<proteinExistence type="predicted"/>
<dbReference type="Pfam" id="PF06985">
    <property type="entry name" value="HET"/>
    <property type="match status" value="1"/>
</dbReference>
<protein>
    <recommendedName>
        <fullName evidence="1">Heterokaryon incompatibility domain-containing protein</fullName>
    </recommendedName>
</protein>
<evidence type="ECO:0000259" key="1">
    <source>
        <dbReference type="Pfam" id="PF06985"/>
    </source>
</evidence>
<organism evidence="2 3">
    <name type="scientific">Trematosphaeria pertusa</name>
    <dbReference type="NCBI Taxonomy" id="390896"/>
    <lineage>
        <taxon>Eukaryota</taxon>
        <taxon>Fungi</taxon>
        <taxon>Dikarya</taxon>
        <taxon>Ascomycota</taxon>
        <taxon>Pezizomycotina</taxon>
        <taxon>Dothideomycetes</taxon>
        <taxon>Pleosporomycetidae</taxon>
        <taxon>Pleosporales</taxon>
        <taxon>Massarineae</taxon>
        <taxon>Trematosphaeriaceae</taxon>
        <taxon>Trematosphaeria</taxon>
    </lineage>
</organism>
<feature type="domain" description="Heterokaryon incompatibility" evidence="1">
    <location>
        <begin position="301"/>
        <end position="399"/>
    </location>
</feature>